<dbReference type="Proteomes" id="UP000040576">
    <property type="component" value="Unassembled WGS sequence"/>
</dbReference>
<dbReference type="EMBL" id="CCRF01000096">
    <property type="protein sequence ID" value="CEE02968.1"/>
    <property type="molecule type" value="Genomic_DNA"/>
</dbReference>
<dbReference type="AlphaFoldDB" id="A0A090J2U5"/>
<reference evidence="1 2" key="1">
    <citation type="submission" date="2014-07" db="EMBL/GenBank/DDBJ databases">
        <authorList>
            <person name="Wibberg Daniel"/>
        </authorList>
    </citation>
    <scope>NUCLEOTIDE SEQUENCE [LARGE SCALE GENOMIC DNA]</scope>
</reference>
<protein>
    <submittedName>
        <fullName evidence="1">Putative secreted protein</fullName>
    </submittedName>
</protein>
<organism evidence="1 2">
    <name type="scientific">Caldibacillus thermoamylovorans</name>
    <dbReference type="NCBI Taxonomy" id="35841"/>
    <lineage>
        <taxon>Bacteria</taxon>
        <taxon>Bacillati</taxon>
        <taxon>Bacillota</taxon>
        <taxon>Bacilli</taxon>
        <taxon>Bacillales</taxon>
        <taxon>Bacillaceae</taxon>
        <taxon>Caldibacillus</taxon>
    </lineage>
</organism>
<evidence type="ECO:0000313" key="1">
    <source>
        <dbReference type="EMBL" id="CEE02968.1"/>
    </source>
</evidence>
<keyword evidence="2" id="KW-1185">Reference proteome</keyword>
<dbReference type="RefSeq" id="WP_034773020.1">
    <property type="nucleotide sequence ID" value="NZ_CCRF01000096.1"/>
</dbReference>
<gene>
    <name evidence="1" type="ORF">BT1A1_3185</name>
</gene>
<evidence type="ECO:0000313" key="2">
    <source>
        <dbReference type="Proteomes" id="UP000040576"/>
    </source>
</evidence>
<accession>A0A090J2U5</accession>
<name>A0A090J2U5_9BACI</name>
<sequence>MIRIVSKQISVSILVIGFLLSTAVIPTAYNQVSAATKSTSNYKQYYSWAGLKIFKTGVLGWYDTNGKKVTSFGKVYPKHSTGLAWSSTNETAAWTSKKNTSQAKAYSQAKFVLGIATSQFSIGLQSVTKGITATGKP</sequence>
<proteinExistence type="predicted"/>